<evidence type="ECO:0000256" key="7">
    <source>
        <dbReference type="RuleBase" id="RU363032"/>
    </source>
</evidence>
<dbReference type="GO" id="GO:0005886">
    <property type="term" value="C:plasma membrane"/>
    <property type="evidence" value="ECO:0007669"/>
    <property type="project" value="UniProtKB-SubCell"/>
</dbReference>
<accession>A0A8J3Z640</accession>
<evidence type="ECO:0000256" key="5">
    <source>
        <dbReference type="ARBA" id="ARBA00022989"/>
    </source>
</evidence>
<protein>
    <submittedName>
        <fullName evidence="10">Sugar ABC transporter permease</fullName>
    </submittedName>
</protein>
<dbReference type="CDD" id="cd06261">
    <property type="entry name" value="TM_PBP2"/>
    <property type="match status" value="2"/>
</dbReference>
<feature type="domain" description="ABC transmembrane type-1" evidence="9">
    <location>
        <begin position="460"/>
        <end position="651"/>
    </location>
</feature>
<comment type="subcellular location">
    <subcellularLocation>
        <location evidence="1 7">Cell membrane</location>
        <topology evidence="1 7">Multi-pass membrane protein</topology>
    </subcellularLocation>
</comment>
<evidence type="ECO:0000313" key="11">
    <source>
        <dbReference type="Proteomes" id="UP000612585"/>
    </source>
</evidence>
<feature type="transmembrane region" description="Helical" evidence="7">
    <location>
        <begin position="97"/>
        <end position="119"/>
    </location>
</feature>
<keyword evidence="5 7" id="KW-1133">Transmembrane helix</keyword>
<name>A0A8J3Z640_9ACTN</name>
<dbReference type="Pfam" id="PF00528">
    <property type="entry name" value="BPD_transp_1"/>
    <property type="match status" value="2"/>
</dbReference>
<keyword evidence="2 7" id="KW-0813">Transport</keyword>
<organism evidence="10 11">
    <name type="scientific">Virgisporangium aurantiacum</name>
    <dbReference type="NCBI Taxonomy" id="175570"/>
    <lineage>
        <taxon>Bacteria</taxon>
        <taxon>Bacillati</taxon>
        <taxon>Actinomycetota</taxon>
        <taxon>Actinomycetes</taxon>
        <taxon>Micromonosporales</taxon>
        <taxon>Micromonosporaceae</taxon>
        <taxon>Virgisporangium</taxon>
    </lineage>
</organism>
<feature type="transmembrane region" description="Helical" evidence="7">
    <location>
        <begin position="528"/>
        <end position="547"/>
    </location>
</feature>
<sequence length="666" mass="72108">MTSVRSAPAPVAKAPAPSGSGSLTPTQRRLGRDWRLAALFLTPTAVLVGALVLVPIARSIITSTTERHGPDSVFVGLDNYTSLVGDEQFRTGVMNSFVFTAYAEIFKVVLGLSAALLLHHRRRGRAVLAGLLLLPWVVPTVVTAFSWRSLLDPIFGSVNLLLTESGIGPLLADLHLVDSWPAGWLSDPSLAMPSVIMVNVWKGVPFFTIAFLAGLKSIPADRYEAATVDGASAWQRFVHVTLPGLRHVITVTVTLSSIWTFNNFDLIWLLTQGGPGDATAPYVLVAYSKAILQLQYGAGAAVTLVMLPVIAALVFFLVRLLRRDADTEPHRPPTAARKALPWVVTAVVTGLLAWASPHIFWKAAVILGVILLIAAAIGRTVSALQTWGRRRASTVVSRLGSALALAGLLFFVLAPLYWIVVTAFKSEGQIVMRTDDLWPTPWTLQQFTDLFATKPFGRWYLNTLLVSVASTVVALVCAALAGYALARLRFRGAQSFTVTVLLTYVMPGALLFIPLYQLLIGVRLTDSLWSLVVTYPTFTLPFATWLLTGYFASIPVELEEAALVDGCTRIQALRRVVLPLARPGLLAVAMFTLTNAWNEFLFAFVFITKDEYKTLPVGMQSMIVGDVVPQGQLAVASLLVSVPVVVMYAFGQRFLTEGLTAGAVKG</sequence>
<dbReference type="PROSITE" id="PS50928">
    <property type="entry name" value="ABC_TM1"/>
    <property type="match status" value="2"/>
</dbReference>
<feature type="transmembrane region" description="Helical" evidence="7">
    <location>
        <begin position="496"/>
        <end position="516"/>
    </location>
</feature>
<feature type="transmembrane region" description="Helical" evidence="7">
    <location>
        <begin position="36"/>
        <end position="57"/>
    </location>
</feature>
<evidence type="ECO:0000256" key="8">
    <source>
        <dbReference type="SAM" id="MobiDB-lite"/>
    </source>
</evidence>
<feature type="domain" description="ABC transmembrane type-1" evidence="9">
    <location>
        <begin position="93"/>
        <end position="317"/>
    </location>
</feature>
<gene>
    <name evidence="10" type="ORF">Vau01_046130</name>
</gene>
<proteinExistence type="inferred from homology"/>
<evidence type="ECO:0000256" key="6">
    <source>
        <dbReference type="ARBA" id="ARBA00023136"/>
    </source>
</evidence>
<feature type="transmembrane region" description="Helical" evidence="7">
    <location>
        <begin position="459"/>
        <end position="484"/>
    </location>
</feature>
<feature type="transmembrane region" description="Helical" evidence="7">
    <location>
        <begin position="296"/>
        <end position="318"/>
    </location>
</feature>
<dbReference type="InterPro" id="IPR000515">
    <property type="entry name" value="MetI-like"/>
</dbReference>
<dbReference type="RefSeq" id="WP_203996171.1">
    <property type="nucleotide sequence ID" value="NZ_BOPG01000028.1"/>
</dbReference>
<dbReference type="GO" id="GO:0055085">
    <property type="term" value="P:transmembrane transport"/>
    <property type="evidence" value="ECO:0007669"/>
    <property type="project" value="InterPro"/>
</dbReference>
<feature type="transmembrane region" description="Helical" evidence="7">
    <location>
        <begin position="244"/>
        <end position="261"/>
    </location>
</feature>
<dbReference type="PANTHER" id="PTHR32243:SF18">
    <property type="entry name" value="INNER MEMBRANE ABC TRANSPORTER PERMEASE PROTEIN YCJP"/>
    <property type="match status" value="1"/>
</dbReference>
<comment type="caution">
    <text evidence="10">The sequence shown here is derived from an EMBL/GenBank/DDBJ whole genome shotgun (WGS) entry which is preliminary data.</text>
</comment>
<evidence type="ECO:0000256" key="3">
    <source>
        <dbReference type="ARBA" id="ARBA00022475"/>
    </source>
</evidence>
<feature type="transmembrane region" description="Helical" evidence="7">
    <location>
        <begin position="190"/>
        <end position="213"/>
    </location>
</feature>
<keyword evidence="11" id="KW-1185">Reference proteome</keyword>
<feature type="transmembrane region" description="Helical" evidence="7">
    <location>
        <begin position="584"/>
        <end position="607"/>
    </location>
</feature>
<feature type="transmembrane region" description="Helical" evidence="7">
    <location>
        <begin position="339"/>
        <end position="357"/>
    </location>
</feature>
<evidence type="ECO:0000256" key="2">
    <source>
        <dbReference type="ARBA" id="ARBA00022448"/>
    </source>
</evidence>
<dbReference type="PANTHER" id="PTHR32243">
    <property type="entry name" value="MALTOSE TRANSPORT SYSTEM PERMEASE-RELATED"/>
    <property type="match status" value="1"/>
</dbReference>
<evidence type="ECO:0000313" key="10">
    <source>
        <dbReference type="EMBL" id="GIJ57097.1"/>
    </source>
</evidence>
<dbReference type="Gene3D" id="1.10.3720.10">
    <property type="entry name" value="MetI-like"/>
    <property type="match status" value="2"/>
</dbReference>
<comment type="similarity">
    <text evidence="7">Belongs to the binding-protein-dependent transport system permease family.</text>
</comment>
<feature type="transmembrane region" description="Helical" evidence="7">
    <location>
        <begin position="402"/>
        <end position="424"/>
    </location>
</feature>
<feature type="compositionally biased region" description="Low complexity" evidence="8">
    <location>
        <begin position="1"/>
        <end position="22"/>
    </location>
</feature>
<keyword evidence="3" id="KW-1003">Cell membrane</keyword>
<evidence type="ECO:0000256" key="4">
    <source>
        <dbReference type="ARBA" id="ARBA00022692"/>
    </source>
</evidence>
<feature type="transmembrane region" description="Helical" evidence="7">
    <location>
        <begin position="363"/>
        <end position="381"/>
    </location>
</feature>
<evidence type="ECO:0000259" key="9">
    <source>
        <dbReference type="PROSITE" id="PS50928"/>
    </source>
</evidence>
<feature type="region of interest" description="Disordered" evidence="8">
    <location>
        <begin position="1"/>
        <end position="26"/>
    </location>
</feature>
<dbReference type="InterPro" id="IPR035906">
    <property type="entry name" value="MetI-like_sf"/>
</dbReference>
<dbReference type="Proteomes" id="UP000612585">
    <property type="component" value="Unassembled WGS sequence"/>
</dbReference>
<feature type="transmembrane region" description="Helical" evidence="7">
    <location>
        <begin position="126"/>
        <end position="147"/>
    </location>
</feature>
<feature type="transmembrane region" description="Helical" evidence="7">
    <location>
        <begin position="627"/>
        <end position="650"/>
    </location>
</feature>
<reference evidence="10" key="1">
    <citation type="submission" date="2021-01" db="EMBL/GenBank/DDBJ databases">
        <title>Whole genome shotgun sequence of Virgisporangium aurantiacum NBRC 16421.</title>
        <authorList>
            <person name="Komaki H."/>
            <person name="Tamura T."/>
        </authorList>
    </citation>
    <scope>NUCLEOTIDE SEQUENCE</scope>
    <source>
        <strain evidence="10">NBRC 16421</strain>
    </source>
</reference>
<dbReference type="EMBL" id="BOPG01000028">
    <property type="protein sequence ID" value="GIJ57097.1"/>
    <property type="molecule type" value="Genomic_DNA"/>
</dbReference>
<keyword evidence="6 7" id="KW-0472">Membrane</keyword>
<dbReference type="InterPro" id="IPR050901">
    <property type="entry name" value="BP-dep_ABC_trans_perm"/>
</dbReference>
<dbReference type="SUPFAM" id="SSF161098">
    <property type="entry name" value="MetI-like"/>
    <property type="match status" value="2"/>
</dbReference>
<evidence type="ECO:0000256" key="1">
    <source>
        <dbReference type="ARBA" id="ARBA00004651"/>
    </source>
</evidence>
<keyword evidence="4 7" id="KW-0812">Transmembrane</keyword>
<dbReference type="AlphaFoldDB" id="A0A8J3Z640"/>